<dbReference type="Proteomes" id="UP000095087">
    <property type="component" value="Unassembled WGS sequence"/>
</dbReference>
<feature type="domain" description="Transglutaminase-like" evidence="1">
    <location>
        <begin position="44"/>
        <end position="141"/>
    </location>
</feature>
<protein>
    <recommendedName>
        <fullName evidence="1">Transglutaminase-like domain-containing protein</fullName>
    </recommendedName>
</protein>
<gene>
    <name evidence="2" type="ORF">A7A08_00519</name>
</gene>
<dbReference type="Pfam" id="PF01841">
    <property type="entry name" value="Transglut_core"/>
    <property type="match status" value="1"/>
</dbReference>
<dbReference type="AlphaFoldDB" id="A0A1E2S2H9"/>
<keyword evidence="3" id="KW-1185">Reference proteome</keyword>
<evidence type="ECO:0000313" key="3">
    <source>
        <dbReference type="Proteomes" id="UP000095087"/>
    </source>
</evidence>
<dbReference type="EMBL" id="MASI01000001">
    <property type="protein sequence ID" value="ODA68687.1"/>
    <property type="molecule type" value="Genomic_DNA"/>
</dbReference>
<name>A0A1E2S2H9_9HYPH</name>
<sequence>MLAWNNVPDEPGDKEQAAAARLMETAAPDLEVTAPPKAFADQIALVRAVQRAVLDAAPVDDGIPLGQARELSDLMKRGKGLCYDRSRAIETVLNHYGMRTRHVSIFSTRESGSTLEALATPRIPSHAVSEVLTEKGWMAIDSNRPWIGLTADGRAIGVADLQSDARKEWAQEVEADVNPIFRRPFTFVYGLYSRHGRFYPPYLPIPDINWRQFLYNLE</sequence>
<organism evidence="2 3">
    <name type="scientific">Methyloligella halotolerans</name>
    <dbReference type="NCBI Taxonomy" id="1177755"/>
    <lineage>
        <taxon>Bacteria</taxon>
        <taxon>Pseudomonadati</taxon>
        <taxon>Pseudomonadota</taxon>
        <taxon>Alphaproteobacteria</taxon>
        <taxon>Hyphomicrobiales</taxon>
        <taxon>Hyphomicrobiaceae</taxon>
        <taxon>Methyloligella</taxon>
    </lineage>
</organism>
<evidence type="ECO:0000313" key="2">
    <source>
        <dbReference type="EMBL" id="ODA68687.1"/>
    </source>
</evidence>
<evidence type="ECO:0000259" key="1">
    <source>
        <dbReference type="Pfam" id="PF01841"/>
    </source>
</evidence>
<dbReference type="InterPro" id="IPR002931">
    <property type="entry name" value="Transglutaminase-like"/>
</dbReference>
<comment type="caution">
    <text evidence="2">The sequence shown here is derived from an EMBL/GenBank/DDBJ whole genome shotgun (WGS) entry which is preliminary data.</text>
</comment>
<reference evidence="2 3" key="1">
    <citation type="submission" date="2016-07" db="EMBL/GenBank/DDBJ databases">
        <title>Draft genome sequence of Methyloligella halotolerans C2T (VKM B-2706T=CCUG 61687T=DSM 25045T), a halotolerant polyhydroxybutyrate accumulating methylotroph.</title>
        <authorList>
            <person name="Vasilenko O.V."/>
            <person name="Doronina N.V."/>
            <person name="Poroshina M.N."/>
            <person name="Tarlachkov S.V."/>
            <person name="Trotsenko Y.A."/>
        </authorList>
    </citation>
    <scope>NUCLEOTIDE SEQUENCE [LARGE SCALE GENOMIC DNA]</scope>
    <source>
        <strain evidence="2 3">VKM B-2706</strain>
    </source>
</reference>
<accession>A0A1E2S2H9</accession>
<proteinExistence type="predicted"/>